<reference evidence="5 6" key="1">
    <citation type="journal article" date="2018" name="New Phytol.">
        <title>Comparative genomics and transcriptomics depict ericoid mycorrhizal fungi as versatile saprotrophs and plant mutualists.</title>
        <authorList>
            <person name="Martino E."/>
            <person name="Morin E."/>
            <person name="Grelet G.A."/>
            <person name="Kuo A."/>
            <person name="Kohler A."/>
            <person name="Daghino S."/>
            <person name="Barry K.W."/>
            <person name="Cichocki N."/>
            <person name="Clum A."/>
            <person name="Dockter R.B."/>
            <person name="Hainaut M."/>
            <person name="Kuo R.C."/>
            <person name="LaButti K."/>
            <person name="Lindahl B.D."/>
            <person name="Lindquist E.A."/>
            <person name="Lipzen A."/>
            <person name="Khouja H.R."/>
            <person name="Magnuson J."/>
            <person name="Murat C."/>
            <person name="Ohm R.A."/>
            <person name="Singer S.W."/>
            <person name="Spatafora J.W."/>
            <person name="Wang M."/>
            <person name="Veneault-Fourrey C."/>
            <person name="Henrissat B."/>
            <person name="Grigoriev I.V."/>
            <person name="Martin F.M."/>
            <person name="Perotto S."/>
        </authorList>
    </citation>
    <scope>NUCLEOTIDE SEQUENCE [LARGE SCALE GENOMIC DNA]</scope>
    <source>
        <strain evidence="5 6">ATCC 22711</strain>
    </source>
</reference>
<dbReference type="EMBL" id="KZ679006">
    <property type="protein sequence ID" value="PSS27508.1"/>
    <property type="molecule type" value="Genomic_DNA"/>
</dbReference>
<accession>A0A2T3BDU5</accession>
<dbReference type="PANTHER" id="PTHR37534">
    <property type="entry name" value="TRANSCRIPTIONAL ACTIVATOR PROTEIN UGA3"/>
    <property type="match status" value="1"/>
</dbReference>
<dbReference type="PROSITE" id="PS00463">
    <property type="entry name" value="ZN2_CY6_FUNGAL_1"/>
    <property type="match status" value="1"/>
</dbReference>
<dbReference type="Pfam" id="PF11951">
    <property type="entry name" value="Fungal_trans_2"/>
    <property type="match status" value="1"/>
</dbReference>
<feature type="compositionally biased region" description="Polar residues" evidence="3">
    <location>
        <begin position="82"/>
        <end position="95"/>
    </location>
</feature>
<evidence type="ECO:0000313" key="6">
    <source>
        <dbReference type="Proteomes" id="UP000241818"/>
    </source>
</evidence>
<gene>
    <name evidence="5" type="ORF">M430DRAFT_23952</name>
</gene>
<comment type="subcellular location">
    <subcellularLocation>
        <location evidence="1">Nucleus</location>
    </subcellularLocation>
</comment>
<dbReference type="RefSeq" id="XP_024725033.1">
    <property type="nucleotide sequence ID" value="XM_024864984.1"/>
</dbReference>
<evidence type="ECO:0000256" key="1">
    <source>
        <dbReference type="ARBA" id="ARBA00004123"/>
    </source>
</evidence>
<evidence type="ECO:0000256" key="2">
    <source>
        <dbReference type="ARBA" id="ARBA00023242"/>
    </source>
</evidence>
<dbReference type="CDD" id="cd00067">
    <property type="entry name" value="GAL4"/>
    <property type="match status" value="1"/>
</dbReference>
<dbReference type="InterPro" id="IPR036864">
    <property type="entry name" value="Zn2-C6_fun-type_DNA-bd_sf"/>
</dbReference>
<dbReference type="PROSITE" id="PS50048">
    <property type="entry name" value="ZN2_CY6_FUNGAL_2"/>
    <property type="match status" value="1"/>
</dbReference>
<evidence type="ECO:0000313" key="5">
    <source>
        <dbReference type="EMBL" id="PSS27508.1"/>
    </source>
</evidence>
<keyword evidence="6" id="KW-1185">Reference proteome</keyword>
<dbReference type="Pfam" id="PF00172">
    <property type="entry name" value="Zn_clus"/>
    <property type="match status" value="1"/>
</dbReference>
<proteinExistence type="predicted"/>
<dbReference type="GO" id="GO:0000976">
    <property type="term" value="F:transcription cis-regulatory region binding"/>
    <property type="evidence" value="ECO:0007669"/>
    <property type="project" value="TreeGrafter"/>
</dbReference>
<sequence length="601" mass="67168">MSSHGRVSDGERSHDRKSPITRVRTGCFTCRKRKKKCDEKRPTCANCQKTGVLCEGFPQQVPWEARAAARRSEIGNHGMPRPSNSPHPVNTGSQRSEFDVACVQDAQAVPNQIPSSHQNQEFGFIIDPQFGSEFDLVFDTLEAPPRTGTHQETFIFDQSGSSGTVIARERGSNHPHEWALVDGTPQDNQPVWIPKEIPFVISGVDTPLHQRLFCHFTNTMSNLLTISVGECNPMNKVVIPLALKDRAIMDMVLCLAASHILKLGQGNGDEELGAEKARLHQSVVQMQSHRVQIWESSTTMPLAQPYTIQDKEIIFATSVLLCLYEICKGSGDDSWRVHLDTARRILVDATKGKDRPSVDGDTPTAGPVQERAITEIDPFLIEYFLYHDCLAAVTVPLLPMNKPRLESTAGLADHDPTMVGVQDGLSEFITRISLLRAQTDMNSAKLDGNIISKAVKIWEDLAKWKPKGALSIERKMIAEFYLWALFIWLFSIVYPDGKADPKVQDAVKRIVGGMRNIKFGDGVMSCLLFPLFVIGSAAIEVEDREAISAQFRKLKEWSSLGNIDLTYRVVEKMWLEHDMGLPSSWDWVKQLETHKISLLVT</sequence>
<evidence type="ECO:0000256" key="3">
    <source>
        <dbReference type="SAM" id="MobiDB-lite"/>
    </source>
</evidence>
<keyword evidence="2" id="KW-0539">Nucleus</keyword>
<dbReference type="GeneID" id="36573065"/>
<evidence type="ECO:0000259" key="4">
    <source>
        <dbReference type="PROSITE" id="PS50048"/>
    </source>
</evidence>
<dbReference type="Proteomes" id="UP000241818">
    <property type="component" value="Unassembled WGS sequence"/>
</dbReference>
<dbReference type="Gene3D" id="4.10.240.10">
    <property type="entry name" value="Zn(2)-C6 fungal-type DNA-binding domain"/>
    <property type="match status" value="1"/>
</dbReference>
<dbReference type="InterPro" id="IPR021858">
    <property type="entry name" value="Fun_TF"/>
</dbReference>
<name>A0A2T3BDU5_AMORE</name>
<dbReference type="GO" id="GO:0005634">
    <property type="term" value="C:nucleus"/>
    <property type="evidence" value="ECO:0007669"/>
    <property type="project" value="UniProtKB-SubCell"/>
</dbReference>
<dbReference type="InParanoid" id="A0A2T3BDU5"/>
<dbReference type="OrthoDB" id="434972at2759"/>
<dbReference type="GO" id="GO:0045944">
    <property type="term" value="P:positive regulation of transcription by RNA polymerase II"/>
    <property type="evidence" value="ECO:0007669"/>
    <property type="project" value="TreeGrafter"/>
</dbReference>
<dbReference type="InterPro" id="IPR001138">
    <property type="entry name" value="Zn2Cys6_DnaBD"/>
</dbReference>
<organism evidence="5 6">
    <name type="scientific">Amorphotheca resinae ATCC 22711</name>
    <dbReference type="NCBI Taxonomy" id="857342"/>
    <lineage>
        <taxon>Eukaryota</taxon>
        <taxon>Fungi</taxon>
        <taxon>Dikarya</taxon>
        <taxon>Ascomycota</taxon>
        <taxon>Pezizomycotina</taxon>
        <taxon>Leotiomycetes</taxon>
        <taxon>Helotiales</taxon>
        <taxon>Amorphothecaceae</taxon>
        <taxon>Amorphotheca</taxon>
    </lineage>
</organism>
<dbReference type="GO" id="GO:0008270">
    <property type="term" value="F:zinc ion binding"/>
    <property type="evidence" value="ECO:0007669"/>
    <property type="project" value="InterPro"/>
</dbReference>
<protein>
    <recommendedName>
        <fullName evidence="4">Zn(2)-C6 fungal-type domain-containing protein</fullName>
    </recommendedName>
</protein>
<feature type="region of interest" description="Disordered" evidence="3">
    <location>
        <begin position="74"/>
        <end position="95"/>
    </location>
</feature>
<dbReference type="AlphaFoldDB" id="A0A2T3BDU5"/>
<dbReference type="SMART" id="SM00066">
    <property type="entry name" value="GAL4"/>
    <property type="match status" value="1"/>
</dbReference>
<dbReference type="SUPFAM" id="SSF57701">
    <property type="entry name" value="Zn2/Cys6 DNA-binding domain"/>
    <property type="match status" value="1"/>
</dbReference>
<dbReference type="PANTHER" id="PTHR37534:SF38">
    <property type="entry name" value="ZN(2)-C6 FUNGAL-TYPE DOMAIN-CONTAINING PROTEIN"/>
    <property type="match status" value="1"/>
</dbReference>
<feature type="domain" description="Zn(2)-C6 fungal-type" evidence="4">
    <location>
        <begin position="26"/>
        <end position="54"/>
    </location>
</feature>
<dbReference type="GO" id="GO:0000981">
    <property type="term" value="F:DNA-binding transcription factor activity, RNA polymerase II-specific"/>
    <property type="evidence" value="ECO:0007669"/>
    <property type="project" value="InterPro"/>
</dbReference>
<dbReference type="STRING" id="857342.A0A2T3BDU5"/>